<reference evidence="3 4" key="1">
    <citation type="submission" date="2016-10" db="EMBL/GenBank/DDBJ databases">
        <authorList>
            <person name="de Groot N.N."/>
        </authorList>
    </citation>
    <scope>NUCLEOTIDE SEQUENCE [LARGE SCALE GENOMIC DNA]</scope>
    <source>
        <strain evidence="3 4">DSM 44945</strain>
    </source>
</reference>
<dbReference type="InterPro" id="IPR025164">
    <property type="entry name" value="Toastrack_DUF4097"/>
</dbReference>
<dbReference type="RefSeq" id="WP_092037380.1">
    <property type="nucleotide sequence ID" value="NZ_FOOK01000009.1"/>
</dbReference>
<dbReference type="AlphaFoldDB" id="A0A1I2MS77"/>
<evidence type="ECO:0000313" key="3">
    <source>
        <dbReference type="EMBL" id="SFF94312.1"/>
    </source>
</evidence>
<dbReference type="STRING" id="201973.SAMN04488025_10990"/>
<accession>A0A1I2MS77</accession>
<evidence type="ECO:0000256" key="1">
    <source>
        <dbReference type="SAM" id="MobiDB-lite"/>
    </source>
</evidence>
<gene>
    <name evidence="3" type="ORF">SAMN04488025_10990</name>
</gene>
<evidence type="ECO:0000313" key="4">
    <source>
        <dbReference type="Proteomes" id="UP000198661"/>
    </source>
</evidence>
<feature type="compositionally biased region" description="Basic and acidic residues" evidence="1">
    <location>
        <begin position="266"/>
        <end position="278"/>
    </location>
</feature>
<dbReference type="Proteomes" id="UP000198661">
    <property type="component" value="Unassembled WGS sequence"/>
</dbReference>
<name>A0A1I2MS77_9BACL</name>
<keyword evidence="4" id="KW-1185">Reference proteome</keyword>
<proteinExistence type="predicted"/>
<organism evidence="3 4">
    <name type="scientific">Planifilum fulgidum</name>
    <dbReference type="NCBI Taxonomy" id="201973"/>
    <lineage>
        <taxon>Bacteria</taxon>
        <taxon>Bacillati</taxon>
        <taxon>Bacillota</taxon>
        <taxon>Bacilli</taxon>
        <taxon>Bacillales</taxon>
        <taxon>Thermoactinomycetaceae</taxon>
        <taxon>Planifilum</taxon>
    </lineage>
</organism>
<evidence type="ECO:0000259" key="2">
    <source>
        <dbReference type="Pfam" id="PF13349"/>
    </source>
</evidence>
<feature type="domain" description="DUF4097" evidence="2">
    <location>
        <begin position="45"/>
        <end position="289"/>
    </location>
</feature>
<protein>
    <submittedName>
        <fullName evidence="3">Lia operon protein LiaG</fullName>
    </submittedName>
</protein>
<dbReference type="Pfam" id="PF13349">
    <property type="entry name" value="DUF4097"/>
    <property type="match status" value="1"/>
</dbReference>
<feature type="region of interest" description="Disordered" evidence="1">
    <location>
        <begin position="266"/>
        <end position="290"/>
    </location>
</feature>
<dbReference type="OrthoDB" id="2940757at2"/>
<dbReference type="Gene3D" id="2.160.20.120">
    <property type="match status" value="1"/>
</dbReference>
<dbReference type="EMBL" id="FOOK01000009">
    <property type="protein sequence ID" value="SFF94312.1"/>
    <property type="molecule type" value="Genomic_DNA"/>
</dbReference>
<sequence length="290" mass="31987">MKKLAGLFFILLGVMVFISALANSGVGRWFTLGNEATEAVSSRGIHRIEVRGSALDLRILPGDREEVSAVLRGGRKDALSVNRSGDTVSISVGKRWFHWIFMGDRLRLDLHIPRHYAHSLILDVDSGDVQFHGPSKNRPMVLEELELELDSGDVELSHLKAGRIRHRSWSGNVNARHVSAEEADWRLTSGNLRLRNYSGALGVEMTSGDLEVQMDRLAGPVEATLTSGDVSLDLPRGAGFTLDAGVTSGDIHVDFPMRMVERRERRVSGSHGSGEHPIRLRTTSGDIRIR</sequence>
<feature type="compositionally biased region" description="Polar residues" evidence="1">
    <location>
        <begin position="281"/>
        <end position="290"/>
    </location>
</feature>